<sequence>MRFAVRALVFGVAVAASLPIVIGAQSASESARSEARL</sequence>
<proteinExistence type="predicted"/>
<dbReference type="EMBL" id="UINC01194527">
    <property type="protein sequence ID" value="SVE10654.1"/>
    <property type="molecule type" value="Genomic_DNA"/>
</dbReference>
<feature type="non-terminal residue" evidence="1">
    <location>
        <position position="37"/>
    </location>
</feature>
<organism evidence="1">
    <name type="scientific">marine metagenome</name>
    <dbReference type="NCBI Taxonomy" id="408172"/>
    <lineage>
        <taxon>unclassified sequences</taxon>
        <taxon>metagenomes</taxon>
        <taxon>ecological metagenomes</taxon>
    </lineage>
</organism>
<accession>A0A383ASI6</accession>
<evidence type="ECO:0000313" key="1">
    <source>
        <dbReference type="EMBL" id="SVE10654.1"/>
    </source>
</evidence>
<gene>
    <name evidence="1" type="ORF">METZ01_LOCUS463508</name>
</gene>
<protein>
    <submittedName>
        <fullName evidence="1">Uncharacterized protein</fullName>
    </submittedName>
</protein>
<name>A0A383ASI6_9ZZZZ</name>
<dbReference type="AlphaFoldDB" id="A0A383ASI6"/>
<reference evidence="1" key="1">
    <citation type="submission" date="2018-05" db="EMBL/GenBank/DDBJ databases">
        <authorList>
            <person name="Lanie J.A."/>
            <person name="Ng W.-L."/>
            <person name="Kazmierczak K.M."/>
            <person name="Andrzejewski T.M."/>
            <person name="Davidsen T.M."/>
            <person name="Wayne K.J."/>
            <person name="Tettelin H."/>
            <person name="Glass J.I."/>
            <person name="Rusch D."/>
            <person name="Podicherti R."/>
            <person name="Tsui H.-C.T."/>
            <person name="Winkler M.E."/>
        </authorList>
    </citation>
    <scope>NUCLEOTIDE SEQUENCE</scope>
</reference>